<dbReference type="EMBL" id="JACXVP010000001">
    <property type="protein sequence ID" value="KAG5632929.1"/>
    <property type="molecule type" value="Genomic_DNA"/>
</dbReference>
<accession>A0A9J6B8E7</accession>
<keyword evidence="2" id="KW-1185">Reference proteome</keyword>
<dbReference type="Proteomes" id="UP000824120">
    <property type="component" value="Chromosome 1"/>
</dbReference>
<gene>
    <name evidence="1" type="ORF">H5410_004646</name>
</gene>
<dbReference type="OrthoDB" id="1738526at2759"/>
<protein>
    <submittedName>
        <fullName evidence="1">Uncharacterized protein</fullName>
    </submittedName>
</protein>
<reference evidence="1 2" key="1">
    <citation type="submission" date="2020-09" db="EMBL/GenBank/DDBJ databases">
        <title>De no assembly of potato wild relative species, Solanum commersonii.</title>
        <authorList>
            <person name="Cho K."/>
        </authorList>
    </citation>
    <scope>NUCLEOTIDE SEQUENCE [LARGE SCALE GENOMIC DNA]</scope>
    <source>
        <strain evidence="1">LZ3.2</strain>
        <tissue evidence="1">Leaf</tissue>
    </source>
</reference>
<proteinExistence type="predicted"/>
<name>A0A9J6B8E7_SOLCO</name>
<sequence length="160" mass="17379">MGRTVAVSSRTSLSFVKTLPHASLPMVVSMNPNVEVKKASPMAIPVAKRALAGRPAPSSFPTLLETEALRAEGNVYMRDVVCITIADAASGTSDCPQHLVSSHDDDDDEVVKGNIVIVKLKKINKLTITILFNSFFLLYQILAHERNIQTSCKIGLHHVT</sequence>
<evidence type="ECO:0000313" key="2">
    <source>
        <dbReference type="Proteomes" id="UP000824120"/>
    </source>
</evidence>
<dbReference type="AlphaFoldDB" id="A0A9J6B8E7"/>
<comment type="caution">
    <text evidence="1">The sequence shown here is derived from an EMBL/GenBank/DDBJ whole genome shotgun (WGS) entry which is preliminary data.</text>
</comment>
<evidence type="ECO:0000313" key="1">
    <source>
        <dbReference type="EMBL" id="KAG5632929.1"/>
    </source>
</evidence>
<organism evidence="1 2">
    <name type="scientific">Solanum commersonii</name>
    <name type="common">Commerson's wild potato</name>
    <name type="synonym">Commerson's nightshade</name>
    <dbReference type="NCBI Taxonomy" id="4109"/>
    <lineage>
        <taxon>Eukaryota</taxon>
        <taxon>Viridiplantae</taxon>
        <taxon>Streptophyta</taxon>
        <taxon>Embryophyta</taxon>
        <taxon>Tracheophyta</taxon>
        <taxon>Spermatophyta</taxon>
        <taxon>Magnoliopsida</taxon>
        <taxon>eudicotyledons</taxon>
        <taxon>Gunneridae</taxon>
        <taxon>Pentapetalae</taxon>
        <taxon>asterids</taxon>
        <taxon>lamiids</taxon>
        <taxon>Solanales</taxon>
        <taxon>Solanaceae</taxon>
        <taxon>Solanoideae</taxon>
        <taxon>Solaneae</taxon>
        <taxon>Solanum</taxon>
    </lineage>
</organism>